<dbReference type="GO" id="GO:0016020">
    <property type="term" value="C:membrane"/>
    <property type="evidence" value="ECO:0007669"/>
    <property type="project" value="UniProtKB-SubCell"/>
</dbReference>
<comment type="caution">
    <text evidence="8">The sequence shown here is derived from an EMBL/GenBank/DDBJ whole genome shotgun (WGS) entry which is preliminary data.</text>
</comment>
<dbReference type="SUPFAM" id="SSF55785">
    <property type="entry name" value="PYP-like sensor domain (PAS domain)"/>
    <property type="match status" value="1"/>
</dbReference>
<dbReference type="RefSeq" id="WP_075635801.1">
    <property type="nucleotide sequence ID" value="NZ_MKIO01000034.1"/>
</dbReference>
<dbReference type="PROSITE" id="PS50111">
    <property type="entry name" value="CHEMOTAXIS_TRANSDUC_2"/>
    <property type="match status" value="1"/>
</dbReference>
<protein>
    <recommendedName>
        <fullName evidence="10">Chemotaxis protein</fullName>
    </recommendedName>
</protein>
<comment type="similarity">
    <text evidence="3">Belongs to the methyl-accepting chemotaxis (MCP) protein family.</text>
</comment>
<evidence type="ECO:0000259" key="7">
    <source>
        <dbReference type="PROSITE" id="PS50885"/>
    </source>
</evidence>
<dbReference type="PROSITE" id="PS50113">
    <property type="entry name" value="PAC"/>
    <property type="match status" value="1"/>
</dbReference>
<dbReference type="SMART" id="SM00086">
    <property type="entry name" value="PAC"/>
    <property type="match status" value="1"/>
</dbReference>
<evidence type="ECO:0000256" key="1">
    <source>
        <dbReference type="ARBA" id="ARBA00004370"/>
    </source>
</evidence>
<dbReference type="InterPro" id="IPR004089">
    <property type="entry name" value="MCPsignal_dom"/>
</dbReference>
<dbReference type="STRING" id="1672749.BJF92_19200"/>
<dbReference type="SMART" id="SM00283">
    <property type="entry name" value="MA"/>
    <property type="match status" value="1"/>
</dbReference>
<dbReference type="Pfam" id="PF00015">
    <property type="entry name" value="MCPsignal"/>
    <property type="match status" value="1"/>
</dbReference>
<dbReference type="PRINTS" id="PR00260">
    <property type="entry name" value="CHEMTRNSDUCR"/>
</dbReference>
<dbReference type="Proteomes" id="UP000186143">
    <property type="component" value="Unassembled WGS sequence"/>
</dbReference>
<dbReference type="FunFam" id="1.10.287.950:FF:000001">
    <property type="entry name" value="Methyl-accepting chemotaxis sensory transducer"/>
    <property type="match status" value="1"/>
</dbReference>
<organism evidence="8 9">
    <name type="scientific">Xaviernesmea rhizosphaerae</name>
    <dbReference type="NCBI Taxonomy" id="1672749"/>
    <lineage>
        <taxon>Bacteria</taxon>
        <taxon>Pseudomonadati</taxon>
        <taxon>Pseudomonadota</taxon>
        <taxon>Alphaproteobacteria</taxon>
        <taxon>Hyphomicrobiales</taxon>
        <taxon>Rhizobiaceae</taxon>
        <taxon>Rhizobium/Agrobacterium group</taxon>
        <taxon>Xaviernesmea</taxon>
    </lineage>
</organism>
<keyword evidence="2" id="KW-0145">Chemotaxis</keyword>
<dbReference type="EMBL" id="MKIO01000034">
    <property type="protein sequence ID" value="OLP54372.1"/>
    <property type="molecule type" value="Genomic_DNA"/>
</dbReference>
<reference evidence="8 9" key="1">
    <citation type="submission" date="2016-09" db="EMBL/GenBank/DDBJ databases">
        <title>Rhizobium sp. nov., a novel species isolated from the rice rhizosphere.</title>
        <authorList>
            <person name="Zhao J."/>
            <person name="Zhang X."/>
        </authorList>
    </citation>
    <scope>NUCLEOTIDE SEQUENCE [LARGE SCALE GENOMIC DNA]</scope>
    <source>
        <strain evidence="8 9">MH17</strain>
    </source>
</reference>
<dbReference type="InterPro" id="IPR000700">
    <property type="entry name" value="PAS-assoc_C"/>
</dbReference>
<gene>
    <name evidence="8" type="ORF">BJF92_19200</name>
</gene>
<dbReference type="InterPro" id="IPR000014">
    <property type="entry name" value="PAS"/>
</dbReference>
<dbReference type="Gene3D" id="3.30.450.20">
    <property type="entry name" value="PAS domain"/>
    <property type="match status" value="1"/>
</dbReference>
<dbReference type="CDD" id="cd11386">
    <property type="entry name" value="MCP_signal"/>
    <property type="match status" value="1"/>
</dbReference>
<dbReference type="Pfam" id="PF08447">
    <property type="entry name" value="PAS_3"/>
    <property type="match status" value="1"/>
</dbReference>
<proteinExistence type="inferred from homology"/>
<feature type="domain" description="PAC" evidence="6">
    <location>
        <begin position="105"/>
        <end position="157"/>
    </location>
</feature>
<accession>A0A1Q9AGX4</accession>
<dbReference type="InterPro" id="IPR051310">
    <property type="entry name" value="MCP_chemotaxis"/>
</dbReference>
<evidence type="ECO:0000259" key="6">
    <source>
        <dbReference type="PROSITE" id="PS50113"/>
    </source>
</evidence>
<dbReference type="GO" id="GO:0007165">
    <property type="term" value="P:signal transduction"/>
    <property type="evidence" value="ECO:0007669"/>
    <property type="project" value="UniProtKB-KW"/>
</dbReference>
<evidence type="ECO:0008006" key="10">
    <source>
        <dbReference type="Google" id="ProtNLM"/>
    </source>
</evidence>
<dbReference type="GO" id="GO:0004888">
    <property type="term" value="F:transmembrane signaling receptor activity"/>
    <property type="evidence" value="ECO:0007669"/>
    <property type="project" value="InterPro"/>
</dbReference>
<evidence type="ECO:0000313" key="8">
    <source>
        <dbReference type="EMBL" id="OLP54372.1"/>
    </source>
</evidence>
<comment type="subcellular location">
    <subcellularLocation>
        <location evidence="1">Membrane</location>
    </subcellularLocation>
</comment>
<dbReference type="GO" id="GO:0006935">
    <property type="term" value="P:chemotaxis"/>
    <property type="evidence" value="ECO:0007669"/>
    <property type="project" value="UniProtKB-KW"/>
</dbReference>
<name>A0A1Q9AGX4_9HYPH</name>
<dbReference type="SUPFAM" id="SSF58104">
    <property type="entry name" value="Methyl-accepting chemotaxis protein (MCP) signaling domain"/>
    <property type="match status" value="1"/>
</dbReference>
<dbReference type="InterPro" id="IPR003660">
    <property type="entry name" value="HAMP_dom"/>
</dbReference>
<dbReference type="PANTHER" id="PTHR43531">
    <property type="entry name" value="PROTEIN ICFG"/>
    <property type="match status" value="1"/>
</dbReference>
<keyword evidence="4" id="KW-0807">Transducer</keyword>
<evidence type="ECO:0000256" key="3">
    <source>
        <dbReference type="ARBA" id="ARBA00029447"/>
    </source>
</evidence>
<dbReference type="PANTHER" id="PTHR43531:SF11">
    <property type="entry name" value="METHYL-ACCEPTING CHEMOTAXIS PROTEIN 3"/>
    <property type="match status" value="1"/>
</dbReference>
<dbReference type="CDD" id="cd06225">
    <property type="entry name" value="HAMP"/>
    <property type="match status" value="1"/>
</dbReference>
<dbReference type="InterPro" id="IPR035965">
    <property type="entry name" value="PAS-like_dom_sf"/>
</dbReference>
<feature type="domain" description="HAMP" evidence="7">
    <location>
        <begin position="166"/>
        <end position="212"/>
    </location>
</feature>
<dbReference type="InterPro" id="IPR013655">
    <property type="entry name" value="PAS_fold_3"/>
</dbReference>
<dbReference type="AlphaFoldDB" id="A0A1Q9AGX4"/>
<dbReference type="Gene3D" id="1.10.287.950">
    <property type="entry name" value="Methyl-accepting chemotaxis protein"/>
    <property type="match status" value="1"/>
</dbReference>
<dbReference type="CDD" id="cd00130">
    <property type="entry name" value="PAS"/>
    <property type="match status" value="1"/>
</dbReference>
<sequence length="475" mass="51409">MFWGKAKADAKDFQGKYETAQERLDLLDGYCGVGLWEAYLPEANGQHPQSRWRYSSELRRLTGYTEADFPDTLDAWVAKAHPEDLERVFASLAQFLTDKSGKARYEDSFRIKMKDGSYRWFRSTAGSRYLPDGTTVRVCGTFTDIHDQVLLRERSEAATREDQETIAALRTAMTALAAGDLTYRIEATMPAKTEVLKRDFNTATQQLEDVITSVIEAVHSISGGSSEISRASDEVSRRIEQQASSLEETAAAIDEITSTVQRTAQNTNELASAATKTRHAAEHSGSVVQSAIAAMSQIEHSSGQINQIIGVIDDIAFQTNLLALNAGVEAARAGEAGKGFAVVAQEVRELAQRSAQAAKEIKQLISTSSDQVGKGVNLVGETGRALKMIVDEIASITDLISDVAQSAKEQATGVRGINSTVNQMDQMTQQNAAVVSNTANASHSLASEAAHLAELVSRLKVGAAEKAYRSGRRAA</sequence>
<dbReference type="InterPro" id="IPR004090">
    <property type="entry name" value="Chemotax_Me-accpt_rcpt"/>
</dbReference>
<evidence type="ECO:0000313" key="9">
    <source>
        <dbReference type="Proteomes" id="UP000186143"/>
    </source>
</evidence>
<dbReference type="InterPro" id="IPR001610">
    <property type="entry name" value="PAC"/>
</dbReference>
<evidence type="ECO:0000256" key="4">
    <source>
        <dbReference type="PROSITE-ProRule" id="PRU00284"/>
    </source>
</evidence>
<feature type="domain" description="Methyl-accepting transducer" evidence="5">
    <location>
        <begin position="217"/>
        <end position="446"/>
    </location>
</feature>
<evidence type="ECO:0000256" key="2">
    <source>
        <dbReference type="ARBA" id="ARBA00022500"/>
    </source>
</evidence>
<evidence type="ECO:0000259" key="5">
    <source>
        <dbReference type="PROSITE" id="PS50111"/>
    </source>
</evidence>
<dbReference type="PROSITE" id="PS50885">
    <property type="entry name" value="HAMP"/>
    <property type="match status" value="1"/>
</dbReference>